<dbReference type="InterPro" id="IPR003251">
    <property type="entry name" value="Rr_diiron-bd_dom"/>
</dbReference>
<accession>A0A1F4T813</accession>
<dbReference type="AlphaFoldDB" id="A0A1F4T813"/>
<dbReference type="GO" id="GO:0046872">
    <property type="term" value="F:metal ion binding"/>
    <property type="evidence" value="ECO:0007669"/>
    <property type="project" value="InterPro"/>
</dbReference>
<dbReference type="PANTHER" id="PTHR33531:SF7">
    <property type="entry name" value="HYPOTHETICAL MEMBRANE PROTEIN, CONSERVED"/>
    <property type="match status" value="1"/>
</dbReference>
<proteinExistence type="predicted"/>
<dbReference type="Gene3D" id="1.20.1260.10">
    <property type="match status" value="1"/>
</dbReference>
<evidence type="ECO:0000313" key="3">
    <source>
        <dbReference type="Proteomes" id="UP000178602"/>
    </source>
</evidence>
<dbReference type="PANTHER" id="PTHR33531">
    <property type="entry name" value="RUBRERYTHRIN SUBFAMILY"/>
    <property type="match status" value="1"/>
</dbReference>
<evidence type="ECO:0000259" key="1">
    <source>
        <dbReference type="Pfam" id="PF02915"/>
    </source>
</evidence>
<dbReference type="EMBL" id="MEUG01000001">
    <property type="protein sequence ID" value="OGC28707.1"/>
    <property type="molecule type" value="Genomic_DNA"/>
</dbReference>
<dbReference type="InterPro" id="IPR009078">
    <property type="entry name" value="Ferritin-like_SF"/>
</dbReference>
<dbReference type="Proteomes" id="UP000178602">
    <property type="component" value="Unassembled WGS sequence"/>
</dbReference>
<comment type="caution">
    <text evidence="2">The sequence shown here is derived from an EMBL/GenBank/DDBJ whole genome shotgun (WGS) entry which is preliminary data.</text>
</comment>
<reference evidence="2 3" key="1">
    <citation type="journal article" date="2016" name="Nat. Commun.">
        <title>Thousands of microbial genomes shed light on interconnected biogeochemical processes in an aquifer system.</title>
        <authorList>
            <person name="Anantharaman K."/>
            <person name="Brown C.T."/>
            <person name="Hug L.A."/>
            <person name="Sharon I."/>
            <person name="Castelle C.J."/>
            <person name="Probst A.J."/>
            <person name="Thomas B.C."/>
            <person name="Singh A."/>
            <person name="Wilkins M.J."/>
            <person name="Karaoz U."/>
            <person name="Brodie E.L."/>
            <person name="Williams K.H."/>
            <person name="Hubbard S.S."/>
            <person name="Banfield J.F."/>
        </authorList>
    </citation>
    <scope>NUCLEOTIDE SEQUENCE [LARGE SCALE GENOMIC DNA]</scope>
</reference>
<feature type="domain" description="Rubrerythrin diiron-binding" evidence="1">
    <location>
        <begin position="8"/>
        <end position="150"/>
    </location>
</feature>
<gene>
    <name evidence="2" type="ORF">A3K49_07125</name>
</gene>
<dbReference type="CDD" id="cd01045">
    <property type="entry name" value="Ferritin_like_AB"/>
    <property type="match status" value="1"/>
</dbReference>
<dbReference type="Pfam" id="PF02915">
    <property type="entry name" value="Rubrerythrin"/>
    <property type="match status" value="1"/>
</dbReference>
<dbReference type="SUPFAM" id="SSF47240">
    <property type="entry name" value="Ferritin-like"/>
    <property type="match status" value="1"/>
</dbReference>
<sequence>MNNLSAEDVVTIAIKMEDNGEMLYRRLAKKYSGRDIGEMFNQLAEQELMHKSYFEGLLSTVKTSPKEIWFKPDLFEFLKVFAGDFVFFPNNMLSLGATEFNSLAEALTFAMSTEKDAVLFYGELKNISSEDQKAAIEKVIEQEKAHFILLANEKNNLVKSGG</sequence>
<organism evidence="2 3">
    <name type="scientific">candidate division WOR-1 bacterium RIFOXYC12_FULL_54_18</name>
    <dbReference type="NCBI Taxonomy" id="1802584"/>
    <lineage>
        <taxon>Bacteria</taxon>
        <taxon>Bacillati</taxon>
        <taxon>Saganbacteria</taxon>
    </lineage>
</organism>
<dbReference type="InterPro" id="IPR012347">
    <property type="entry name" value="Ferritin-like"/>
</dbReference>
<protein>
    <recommendedName>
        <fullName evidence="1">Rubrerythrin diiron-binding domain-containing protein</fullName>
    </recommendedName>
</protein>
<evidence type="ECO:0000313" key="2">
    <source>
        <dbReference type="EMBL" id="OGC28707.1"/>
    </source>
</evidence>
<dbReference type="GO" id="GO:0016491">
    <property type="term" value="F:oxidoreductase activity"/>
    <property type="evidence" value="ECO:0007669"/>
    <property type="project" value="InterPro"/>
</dbReference>
<name>A0A1F4T813_UNCSA</name>